<feature type="signal peptide" evidence="1">
    <location>
        <begin position="1"/>
        <end position="21"/>
    </location>
</feature>
<sequence>MKKYAALALAAAAAFAVPAFAQSSVTSSTGASVSSGTGVVVTPSLPAASVTATGPHLLSGATLVQSSSTTVMGSGPGATTTVVTNYWANVPAGFERRGDVQRWLSLK</sequence>
<accession>A0A849KF87</accession>
<dbReference type="RefSeq" id="WP_171560555.1">
    <property type="nucleotide sequence ID" value="NZ_JABFCS010000001.1"/>
</dbReference>
<evidence type="ECO:0000313" key="3">
    <source>
        <dbReference type="Proteomes" id="UP000552954"/>
    </source>
</evidence>
<gene>
    <name evidence="2" type="ORF">HK415_14680</name>
</gene>
<reference evidence="2 3" key="1">
    <citation type="submission" date="2020-05" db="EMBL/GenBank/DDBJ databases">
        <authorList>
            <person name="Khan S.A."/>
            <person name="Jeon C.O."/>
            <person name="Chun B.H."/>
        </authorList>
    </citation>
    <scope>NUCLEOTIDE SEQUENCE [LARGE SCALE GENOMIC DNA]</scope>
    <source>
        <strain evidence="2 3">B156</strain>
    </source>
</reference>
<comment type="caution">
    <text evidence="2">The sequence shown here is derived from an EMBL/GenBank/DDBJ whole genome shotgun (WGS) entry which is preliminary data.</text>
</comment>
<evidence type="ECO:0000256" key="1">
    <source>
        <dbReference type="SAM" id="SignalP"/>
    </source>
</evidence>
<evidence type="ECO:0000313" key="2">
    <source>
        <dbReference type="EMBL" id="NNU44136.1"/>
    </source>
</evidence>
<keyword evidence="3" id="KW-1185">Reference proteome</keyword>
<name>A0A849KF87_9BURK</name>
<organism evidence="2 3">
    <name type="scientific">Ramlibacter montanisoli</name>
    <dbReference type="NCBI Taxonomy" id="2732512"/>
    <lineage>
        <taxon>Bacteria</taxon>
        <taxon>Pseudomonadati</taxon>
        <taxon>Pseudomonadota</taxon>
        <taxon>Betaproteobacteria</taxon>
        <taxon>Burkholderiales</taxon>
        <taxon>Comamonadaceae</taxon>
        <taxon>Ramlibacter</taxon>
    </lineage>
</organism>
<feature type="chain" id="PRO_5032860483" evidence="1">
    <location>
        <begin position="22"/>
        <end position="107"/>
    </location>
</feature>
<reference evidence="2 3" key="2">
    <citation type="submission" date="2020-06" db="EMBL/GenBank/DDBJ databases">
        <title>Ramlibacter rhizophilus sp. nov., isolated from rhizosphere soil of national flower Mugunghwa from South Korea.</title>
        <authorList>
            <person name="Zheng-Fei Y."/>
            <person name="Huan T."/>
        </authorList>
    </citation>
    <scope>NUCLEOTIDE SEQUENCE [LARGE SCALE GENOMIC DNA]</scope>
    <source>
        <strain evidence="2 3">B156</strain>
    </source>
</reference>
<protein>
    <submittedName>
        <fullName evidence="2">Uncharacterized protein</fullName>
    </submittedName>
</protein>
<proteinExistence type="predicted"/>
<dbReference type="AlphaFoldDB" id="A0A849KF87"/>
<dbReference type="Proteomes" id="UP000552954">
    <property type="component" value="Unassembled WGS sequence"/>
</dbReference>
<keyword evidence="1" id="KW-0732">Signal</keyword>
<dbReference type="EMBL" id="JABFCS010000001">
    <property type="protein sequence ID" value="NNU44136.1"/>
    <property type="molecule type" value="Genomic_DNA"/>
</dbReference>